<dbReference type="GO" id="GO:0006352">
    <property type="term" value="P:DNA-templated transcription initiation"/>
    <property type="evidence" value="ECO:0007669"/>
    <property type="project" value="InterPro"/>
</dbReference>
<dbReference type="Gene3D" id="1.10.1740.10">
    <property type="match status" value="1"/>
</dbReference>
<feature type="domain" description="RNA polymerase sigma-70 region 2" evidence="1">
    <location>
        <begin position="12"/>
        <end position="73"/>
    </location>
</feature>
<dbReference type="InterPro" id="IPR014284">
    <property type="entry name" value="RNA_pol_sigma-70_dom"/>
</dbReference>
<evidence type="ECO:0000313" key="2">
    <source>
        <dbReference type="EMBL" id="QDT42555.1"/>
    </source>
</evidence>
<dbReference type="InterPro" id="IPR013325">
    <property type="entry name" value="RNA_pol_sigma_r2"/>
</dbReference>
<dbReference type="SUPFAM" id="SSF88659">
    <property type="entry name" value="Sigma3 and sigma4 domains of RNA polymerase sigma factors"/>
    <property type="match status" value="1"/>
</dbReference>
<dbReference type="InterPro" id="IPR013324">
    <property type="entry name" value="RNA_pol_sigma_r3/r4-like"/>
</dbReference>
<dbReference type="EMBL" id="CP036269">
    <property type="protein sequence ID" value="QDT42555.1"/>
    <property type="molecule type" value="Genomic_DNA"/>
</dbReference>
<name>A0A517RFD7_9PLAN</name>
<dbReference type="AlphaFoldDB" id="A0A517RFD7"/>
<protein>
    <submittedName>
        <fullName evidence="2">RNA polymerase sigma factor SigJ</fullName>
    </submittedName>
</protein>
<evidence type="ECO:0000313" key="3">
    <source>
        <dbReference type="Proteomes" id="UP000317171"/>
    </source>
</evidence>
<proteinExistence type="predicted"/>
<dbReference type="NCBIfam" id="TIGR02937">
    <property type="entry name" value="sigma70-ECF"/>
    <property type="match status" value="1"/>
</dbReference>
<evidence type="ECO:0000259" key="1">
    <source>
        <dbReference type="Pfam" id="PF04542"/>
    </source>
</evidence>
<dbReference type="KEGG" id="gaz:Pan241w_26400"/>
<dbReference type="SUPFAM" id="SSF88946">
    <property type="entry name" value="Sigma2 domain of RNA polymerase sigma factors"/>
    <property type="match status" value="1"/>
</dbReference>
<accession>A0A517RFD7</accession>
<organism evidence="2 3">
    <name type="scientific">Gimesia alba</name>
    <dbReference type="NCBI Taxonomy" id="2527973"/>
    <lineage>
        <taxon>Bacteria</taxon>
        <taxon>Pseudomonadati</taxon>
        <taxon>Planctomycetota</taxon>
        <taxon>Planctomycetia</taxon>
        <taxon>Planctomycetales</taxon>
        <taxon>Planctomycetaceae</taxon>
        <taxon>Gimesia</taxon>
    </lineage>
</organism>
<keyword evidence="3" id="KW-1185">Reference proteome</keyword>
<dbReference type="Pfam" id="PF04542">
    <property type="entry name" value="Sigma70_r2"/>
    <property type="match status" value="1"/>
</dbReference>
<dbReference type="OrthoDB" id="1120819at2"/>
<dbReference type="Proteomes" id="UP000317171">
    <property type="component" value="Chromosome"/>
</dbReference>
<dbReference type="RefSeq" id="WP_145215996.1">
    <property type="nucleotide sequence ID" value="NZ_CP036269.1"/>
</dbReference>
<gene>
    <name evidence="2" type="ORF">Pan241w_26400</name>
</gene>
<reference evidence="2 3" key="1">
    <citation type="submission" date="2019-02" db="EMBL/GenBank/DDBJ databases">
        <title>Deep-cultivation of Planctomycetes and their phenomic and genomic characterization uncovers novel biology.</title>
        <authorList>
            <person name="Wiegand S."/>
            <person name="Jogler M."/>
            <person name="Boedeker C."/>
            <person name="Pinto D."/>
            <person name="Vollmers J."/>
            <person name="Rivas-Marin E."/>
            <person name="Kohn T."/>
            <person name="Peeters S.H."/>
            <person name="Heuer A."/>
            <person name="Rast P."/>
            <person name="Oberbeckmann S."/>
            <person name="Bunk B."/>
            <person name="Jeske O."/>
            <person name="Meyerdierks A."/>
            <person name="Storesund J.E."/>
            <person name="Kallscheuer N."/>
            <person name="Luecker S."/>
            <person name="Lage O.M."/>
            <person name="Pohl T."/>
            <person name="Merkel B.J."/>
            <person name="Hornburger P."/>
            <person name="Mueller R.-W."/>
            <person name="Bruemmer F."/>
            <person name="Labrenz M."/>
            <person name="Spormann A.M."/>
            <person name="Op den Camp H."/>
            <person name="Overmann J."/>
            <person name="Amann R."/>
            <person name="Jetten M.S.M."/>
            <person name="Mascher T."/>
            <person name="Medema M.H."/>
            <person name="Devos D.P."/>
            <person name="Kaster A.-K."/>
            <person name="Ovreas L."/>
            <person name="Rohde M."/>
            <person name="Galperin M.Y."/>
            <person name="Jogler C."/>
        </authorList>
    </citation>
    <scope>NUCLEOTIDE SEQUENCE [LARGE SCALE GENOMIC DNA]</scope>
    <source>
        <strain evidence="2 3">Pan241w</strain>
    </source>
</reference>
<sequence>MNIEEFNCLFLQKREQLLSYAGSILKNQPDAEDIVQRAYLNISKLVTREVKDIRPAYLFRTVQNLCLNHLEKTNTQVQGIPFDLSCSETYSSTRPEFNETYHDSLFVDCSPLEESVFRQRLEDGESYQIVGDKFGISYGNTRQLYHRAKSKVELRLICNYFREGQFSTFNSFPLLNEEQASKIAEFIGSAHWSEEALFAALENRVLNNTIKNTVMILRSLLPKQGAEPNSTEKVLIQLLGSGRLYRGQNMYIAEALIDHDYRRHIHRFRRSFLERIHEMDDRPATRQLTRKEKKSRKFICLHDLKSIRNIGQHISEAKVREFARQYETGTGSVDINRCLSLQLTRLHPDNEDVIRTVVNKLYDEPDQTNACYVISYLRTLGPRDHPSLYTSDLLKVAEKTADQWSGNAYLEASVRHLHQLVNRVTAG</sequence>
<dbReference type="GO" id="GO:0003700">
    <property type="term" value="F:DNA-binding transcription factor activity"/>
    <property type="evidence" value="ECO:0007669"/>
    <property type="project" value="InterPro"/>
</dbReference>
<dbReference type="InterPro" id="IPR007627">
    <property type="entry name" value="RNA_pol_sigma70_r2"/>
</dbReference>